<dbReference type="RefSeq" id="WP_119322658.1">
    <property type="nucleotide sequence ID" value="NZ_AP025739.1"/>
</dbReference>
<organism evidence="1 2">
    <name type="scientific">Capsulimonas corticalis</name>
    <dbReference type="NCBI Taxonomy" id="2219043"/>
    <lineage>
        <taxon>Bacteria</taxon>
        <taxon>Bacillati</taxon>
        <taxon>Armatimonadota</taxon>
        <taxon>Armatimonadia</taxon>
        <taxon>Capsulimonadales</taxon>
        <taxon>Capsulimonadaceae</taxon>
        <taxon>Capsulimonas</taxon>
    </lineage>
</organism>
<name>A0A402CZB1_9BACT</name>
<dbReference type="Proteomes" id="UP000287394">
    <property type="component" value="Chromosome"/>
</dbReference>
<evidence type="ECO:0000313" key="2">
    <source>
        <dbReference type="Proteomes" id="UP000287394"/>
    </source>
</evidence>
<evidence type="ECO:0000313" key="1">
    <source>
        <dbReference type="EMBL" id="BDI29457.1"/>
    </source>
</evidence>
<proteinExistence type="predicted"/>
<dbReference type="AlphaFoldDB" id="A0A402CZB1"/>
<dbReference type="KEGG" id="ccot:CCAX7_15080"/>
<dbReference type="EMBL" id="AP025739">
    <property type="protein sequence ID" value="BDI29457.1"/>
    <property type="molecule type" value="Genomic_DNA"/>
</dbReference>
<keyword evidence="2" id="KW-1185">Reference proteome</keyword>
<accession>A0A402CZB1</accession>
<protein>
    <submittedName>
        <fullName evidence="1">Uncharacterized protein</fullName>
    </submittedName>
</protein>
<gene>
    <name evidence="1" type="ORF">CCAX7_15080</name>
</gene>
<reference evidence="1 2" key="1">
    <citation type="journal article" date="2019" name="Int. J. Syst. Evol. Microbiol.">
        <title>Capsulimonas corticalis gen. nov., sp. nov., an aerobic capsulated bacterium, of a novel bacterial order, Capsulimonadales ord. nov., of the class Armatimonadia of the phylum Armatimonadetes.</title>
        <authorList>
            <person name="Li J."/>
            <person name="Kudo C."/>
            <person name="Tonouchi A."/>
        </authorList>
    </citation>
    <scope>NUCLEOTIDE SEQUENCE [LARGE SCALE GENOMIC DNA]</scope>
    <source>
        <strain evidence="1 2">AX-7</strain>
    </source>
</reference>
<sequence>MEMSNSGTVTVQIDCEVCGGVGGRTLHTTGDFIPCGACRGTKFRPEEINLGNYLADMSAKISILTARVISLETDLASTRQELAGLDATLVRSWREVDHLEDEMSTT</sequence>